<dbReference type="PANTHER" id="PTHR30043">
    <property type="entry name" value="PHOSPHONATES TRANSPORT SYSTEM PERMEASE PROTEIN"/>
    <property type="match status" value="1"/>
</dbReference>
<dbReference type="Gene3D" id="1.10.3720.10">
    <property type="entry name" value="MetI-like"/>
    <property type="match status" value="1"/>
</dbReference>
<gene>
    <name evidence="9" type="ORF">AU468_01010</name>
</gene>
<evidence type="ECO:0000256" key="6">
    <source>
        <dbReference type="ARBA" id="ARBA00023136"/>
    </source>
</evidence>
<comment type="similarity">
    <text evidence="7">Belongs to the binding-protein-dependent transport system permease family.</text>
</comment>
<dbReference type="InterPro" id="IPR000515">
    <property type="entry name" value="MetI-like"/>
</dbReference>
<feature type="domain" description="ABC transmembrane type-1" evidence="8">
    <location>
        <begin position="86"/>
        <end position="269"/>
    </location>
</feature>
<reference evidence="10" key="1">
    <citation type="submission" date="2015-12" db="EMBL/GenBank/DDBJ databases">
        <authorList>
            <person name="Lodha T.D."/>
            <person name="Chintalapati S."/>
            <person name="Chintalapati V.R."/>
            <person name="Sravanthi T."/>
        </authorList>
    </citation>
    <scope>NUCLEOTIDE SEQUENCE [LARGE SCALE GENOMIC DNA]</scope>
    <source>
        <strain evidence="10">JC133</strain>
    </source>
</reference>
<evidence type="ECO:0000256" key="1">
    <source>
        <dbReference type="ARBA" id="ARBA00004651"/>
    </source>
</evidence>
<dbReference type="GO" id="GO:0005886">
    <property type="term" value="C:plasma membrane"/>
    <property type="evidence" value="ECO:0007669"/>
    <property type="project" value="UniProtKB-SubCell"/>
</dbReference>
<evidence type="ECO:0000259" key="8">
    <source>
        <dbReference type="PROSITE" id="PS50928"/>
    </source>
</evidence>
<dbReference type="PROSITE" id="PS50928">
    <property type="entry name" value="ABC_TM1"/>
    <property type="match status" value="1"/>
</dbReference>
<evidence type="ECO:0000256" key="4">
    <source>
        <dbReference type="ARBA" id="ARBA00022692"/>
    </source>
</evidence>
<feature type="transmembrane region" description="Helical" evidence="7">
    <location>
        <begin position="226"/>
        <end position="246"/>
    </location>
</feature>
<evidence type="ECO:0000256" key="5">
    <source>
        <dbReference type="ARBA" id="ARBA00022989"/>
    </source>
</evidence>
<protein>
    <submittedName>
        <fullName evidence="9">Phosphonate ABC transporter permease</fullName>
    </submittedName>
</protein>
<feature type="transmembrane region" description="Helical" evidence="7">
    <location>
        <begin position="82"/>
        <end position="108"/>
    </location>
</feature>
<feature type="transmembrane region" description="Helical" evidence="7">
    <location>
        <begin position="252"/>
        <end position="272"/>
    </location>
</feature>
<evidence type="ECO:0000256" key="3">
    <source>
        <dbReference type="ARBA" id="ARBA00022475"/>
    </source>
</evidence>
<keyword evidence="4 7" id="KW-0812">Transmembrane</keyword>
<dbReference type="SUPFAM" id="SSF161098">
    <property type="entry name" value="MetI-like"/>
    <property type="match status" value="1"/>
</dbReference>
<dbReference type="Proteomes" id="UP000237350">
    <property type="component" value="Unassembled WGS sequence"/>
</dbReference>
<dbReference type="NCBIfam" id="TIGR01097">
    <property type="entry name" value="PhnE"/>
    <property type="match status" value="1"/>
</dbReference>
<dbReference type="CDD" id="cd06261">
    <property type="entry name" value="TM_PBP2"/>
    <property type="match status" value="1"/>
</dbReference>
<dbReference type="EMBL" id="LPWH01000002">
    <property type="protein sequence ID" value="POR05485.1"/>
    <property type="molecule type" value="Genomic_DNA"/>
</dbReference>
<comment type="caution">
    <text evidence="9">The sequence shown here is derived from an EMBL/GenBank/DDBJ whole genome shotgun (WGS) entry which is preliminary data.</text>
</comment>
<keyword evidence="5 7" id="KW-1133">Transmembrane helix</keyword>
<keyword evidence="3" id="KW-1003">Cell membrane</keyword>
<comment type="subcellular location">
    <subcellularLocation>
        <location evidence="1 7">Cell membrane</location>
        <topology evidence="1 7">Multi-pass membrane protein</topology>
    </subcellularLocation>
</comment>
<dbReference type="RefSeq" id="WP_245874053.1">
    <property type="nucleotide sequence ID" value="NZ_LPWH01000002.1"/>
</dbReference>
<keyword evidence="2 7" id="KW-0813">Transport</keyword>
<name>A0A2S4K149_9SPIO</name>
<accession>A0A2S4K149</accession>
<dbReference type="InterPro" id="IPR005769">
    <property type="entry name" value="PhnE/PtxC"/>
</dbReference>
<dbReference type="AlphaFoldDB" id="A0A2S4K149"/>
<dbReference type="InterPro" id="IPR035906">
    <property type="entry name" value="MetI-like_sf"/>
</dbReference>
<evidence type="ECO:0000256" key="7">
    <source>
        <dbReference type="RuleBase" id="RU363032"/>
    </source>
</evidence>
<sequence>MSTGNNGTTLTDMARPDHYQWFRFTRLQRMVRSISYILVVALMYWALSTVNIFWPWVWSAPAQIGDMMFRMFPPSLVQLNPILYALVESINIAFLGTLIAIILALPVAYFGAQTVTPNAITLWFARLIIVGTRSVDTLVWALIFVAIFGPGSFAGIMAVAFHSIGFLSKLIAEAIEEIDWGPIEALEAVGASRAHVIAYGIVPQVVPSFCAISILRWDINIRESTVLGLVGAGGIGLIFQGAIDLFQWNTVSMVLIVIVGVVFSGELITTMVRRKLI</sequence>
<keyword evidence="10" id="KW-1185">Reference proteome</keyword>
<dbReference type="PANTHER" id="PTHR30043:SF1">
    <property type="entry name" value="ABC TRANSPORT SYSTEM PERMEASE PROTEIN P69"/>
    <property type="match status" value="1"/>
</dbReference>
<keyword evidence="6 7" id="KW-0472">Membrane</keyword>
<evidence type="ECO:0000256" key="2">
    <source>
        <dbReference type="ARBA" id="ARBA00022448"/>
    </source>
</evidence>
<dbReference type="Pfam" id="PF00528">
    <property type="entry name" value="BPD_transp_1"/>
    <property type="match status" value="1"/>
</dbReference>
<feature type="transmembrane region" description="Helical" evidence="7">
    <location>
        <begin position="138"/>
        <end position="161"/>
    </location>
</feature>
<proteinExistence type="inferred from homology"/>
<organism evidence="9 10">
    <name type="scientific">Alkalispirochaeta sphaeroplastigenens</name>
    <dbReference type="NCBI Taxonomy" id="1187066"/>
    <lineage>
        <taxon>Bacteria</taxon>
        <taxon>Pseudomonadati</taxon>
        <taxon>Spirochaetota</taxon>
        <taxon>Spirochaetia</taxon>
        <taxon>Spirochaetales</taxon>
        <taxon>Spirochaetaceae</taxon>
        <taxon>Alkalispirochaeta</taxon>
    </lineage>
</organism>
<dbReference type="GO" id="GO:0015416">
    <property type="term" value="F:ABC-type phosphonate transporter activity"/>
    <property type="evidence" value="ECO:0007669"/>
    <property type="project" value="InterPro"/>
</dbReference>
<evidence type="ECO:0000313" key="10">
    <source>
        <dbReference type="Proteomes" id="UP000237350"/>
    </source>
</evidence>
<evidence type="ECO:0000313" key="9">
    <source>
        <dbReference type="EMBL" id="POR05485.1"/>
    </source>
</evidence>
<feature type="transmembrane region" description="Helical" evidence="7">
    <location>
        <begin position="36"/>
        <end position="58"/>
    </location>
</feature>